<sequence length="274" mass="30447">MAKISTLTVIFLVLWLAMSVGTRAHDHDGKVESWTEWTAKGLGISQKNEVDGNAGGDNKPTEEEVLGAWLNVLRGAEVALEANKFHTAIAMVAGVSARLENSNLPDDEKRAKFKEMLKVIEQAAEEDKKVKAIALINTLAEEFKRKYGNQQGGGYQPRGLLEAEDNQRKKQLLVNNLREAFTAIKEKQKEKAEEILSKAYLILKNNRNLCKEEKALAFLEAIHQTEQYLKENAIDKAEQTLQGAAFGLGIQQLQEQEKTEAKVSRKVGASSSEL</sequence>
<comment type="caution">
    <text evidence="3">The sequence shown here is derived from an EMBL/GenBank/DDBJ whole genome shotgun (WGS) entry which is preliminary data.</text>
</comment>
<evidence type="ECO:0000313" key="4">
    <source>
        <dbReference type="Proteomes" id="UP000238479"/>
    </source>
</evidence>
<dbReference type="Gramene" id="PRQ47591">
    <property type="protein sequence ID" value="PRQ47591"/>
    <property type="gene ID" value="RchiOBHm_Chr2g0101301"/>
</dbReference>
<dbReference type="OrthoDB" id="10476271at2759"/>
<reference evidence="3 4" key="1">
    <citation type="journal article" date="2018" name="Nat. Genet.">
        <title>The Rosa genome provides new insights in the design of modern roses.</title>
        <authorList>
            <person name="Bendahmane M."/>
        </authorList>
    </citation>
    <scope>NUCLEOTIDE SEQUENCE [LARGE SCALE GENOMIC DNA]</scope>
    <source>
        <strain evidence="4">cv. Old Blush</strain>
    </source>
</reference>
<name>A0A2P6RMH2_ROSCH</name>
<evidence type="ECO:0000256" key="2">
    <source>
        <dbReference type="SAM" id="SignalP"/>
    </source>
</evidence>
<feature type="signal peptide" evidence="2">
    <location>
        <begin position="1"/>
        <end position="24"/>
    </location>
</feature>
<evidence type="ECO:0000256" key="1">
    <source>
        <dbReference type="SAM" id="MobiDB-lite"/>
    </source>
</evidence>
<protein>
    <submittedName>
        <fullName evidence="3">Uncharacterized protein</fullName>
    </submittedName>
</protein>
<accession>A0A2P6RMH2</accession>
<dbReference type="AlphaFoldDB" id="A0A2P6RMH2"/>
<keyword evidence="2" id="KW-0732">Signal</keyword>
<feature type="region of interest" description="Disordered" evidence="1">
    <location>
        <begin position="255"/>
        <end position="274"/>
    </location>
</feature>
<organism evidence="3 4">
    <name type="scientific">Rosa chinensis</name>
    <name type="common">China rose</name>
    <dbReference type="NCBI Taxonomy" id="74649"/>
    <lineage>
        <taxon>Eukaryota</taxon>
        <taxon>Viridiplantae</taxon>
        <taxon>Streptophyta</taxon>
        <taxon>Embryophyta</taxon>
        <taxon>Tracheophyta</taxon>
        <taxon>Spermatophyta</taxon>
        <taxon>Magnoliopsida</taxon>
        <taxon>eudicotyledons</taxon>
        <taxon>Gunneridae</taxon>
        <taxon>Pentapetalae</taxon>
        <taxon>rosids</taxon>
        <taxon>fabids</taxon>
        <taxon>Rosales</taxon>
        <taxon>Rosaceae</taxon>
        <taxon>Rosoideae</taxon>
        <taxon>Rosoideae incertae sedis</taxon>
        <taxon>Rosa</taxon>
    </lineage>
</organism>
<keyword evidence="4" id="KW-1185">Reference proteome</keyword>
<evidence type="ECO:0000313" key="3">
    <source>
        <dbReference type="EMBL" id="PRQ47591.1"/>
    </source>
</evidence>
<feature type="chain" id="PRO_5015111869" evidence="2">
    <location>
        <begin position="25"/>
        <end position="274"/>
    </location>
</feature>
<proteinExistence type="predicted"/>
<dbReference type="EMBL" id="PDCK01000040">
    <property type="protein sequence ID" value="PRQ47591.1"/>
    <property type="molecule type" value="Genomic_DNA"/>
</dbReference>
<gene>
    <name evidence="3" type="ORF">RchiOBHm_Chr2g0101301</name>
</gene>
<dbReference type="Proteomes" id="UP000238479">
    <property type="component" value="Chromosome 2"/>
</dbReference>